<keyword evidence="1" id="KW-1133">Transmembrane helix</keyword>
<feature type="transmembrane region" description="Helical" evidence="1">
    <location>
        <begin position="93"/>
        <end position="115"/>
    </location>
</feature>
<organism evidence="2">
    <name type="scientific">hydrothermal vent metagenome</name>
    <dbReference type="NCBI Taxonomy" id="652676"/>
    <lineage>
        <taxon>unclassified sequences</taxon>
        <taxon>metagenomes</taxon>
        <taxon>ecological metagenomes</taxon>
    </lineage>
</organism>
<name>A0A3B0YYU9_9ZZZZ</name>
<sequence length="126" mass="14815">MESIIPWVVMLPAIMAWILFLFINIKTVRRLRKNPITRDELGFHLVWGWYAITISLTLFVSKERMAKRRSYSDGFLFANQDLMAQYTTPFEKVICKLMASLVLFVLVCMFLLIAWNGVEYLMNLVE</sequence>
<dbReference type="AlphaFoldDB" id="A0A3B0YYU9"/>
<keyword evidence="1" id="KW-0472">Membrane</keyword>
<evidence type="ECO:0000256" key="1">
    <source>
        <dbReference type="SAM" id="Phobius"/>
    </source>
</evidence>
<reference evidence="2" key="1">
    <citation type="submission" date="2018-06" db="EMBL/GenBank/DDBJ databases">
        <authorList>
            <person name="Zhirakovskaya E."/>
        </authorList>
    </citation>
    <scope>NUCLEOTIDE SEQUENCE</scope>
</reference>
<keyword evidence="1" id="KW-0812">Transmembrane</keyword>
<evidence type="ECO:0000313" key="2">
    <source>
        <dbReference type="EMBL" id="VAW86245.1"/>
    </source>
</evidence>
<feature type="transmembrane region" description="Helical" evidence="1">
    <location>
        <begin position="7"/>
        <end position="25"/>
    </location>
</feature>
<dbReference type="EMBL" id="UOFQ01000037">
    <property type="protein sequence ID" value="VAW86245.1"/>
    <property type="molecule type" value="Genomic_DNA"/>
</dbReference>
<gene>
    <name evidence="2" type="ORF">MNBD_GAMMA17-1010</name>
</gene>
<protein>
    <submittedName>
        <fullName evidence="2">Uncharacterized protein</fullName>
    </submittedName>
</protein>
<proteinExistence type="predicted"/>
<accession>A0A3B0YYU9</accession>